<evidence type="ECO:0000313" key="3">
    <source>
        <dbReference type="Proteomes" id="UP001148312"/>
    </source>
</evidence>
<name>A0A9X0BLY6_9EURO</name>
<dbReference type="Proteomes" id="UP001148312">
    <property type="component" value="Unassembled WGS sequence"/>
</dbReference>
<dbReference type="RefSeq" id="XP_056786439.1">
    <property type="nucleotide sequence ID" value="XM_056938431.1"/>
</dbReference>
<organism evidence="2 3">
    <name type="scientific">Penicillium diatomitis</name>
    <dbReference type="NCBI Taxonomy" id="2819901"/>
    <lineage>
        <taxon>Eukaryota</taxon>
        <taxon>Fungi</taxon>
        <taxon>Dikarya</taxon>
        <taxon>Ascomycota</taxon>
        <taxon>Pezizomycotina</taxon>
        <taxon>Eurotiomycetes</taxon>
        <taxon>Eurotiomycetidae</taxon>
        <taxon>Eurotiales</taxon>
        <taxon>Aspergillaceae</taxon>
        <taxon>Penicillium</taxon>
    </lineage>
</organism>
<proteinExistence type="predicted"/>
<feature type="compositionally biased region" description="Low complexity" evidence="1">
    <location>
        <begin position="32"/>
        <end position="49"/>
    </location>
</feature>
<gene>
    <name evidence="2" type="ORF">N7539_008836</name>
</gene>
<accession>A0A9X0BLY6</accession>
<evidence type="ECO:0000256" key="1">
    <source>
        <dbReference type="SAM" id="MobiDB-lite"/>
    </source>
</evidence>
<protein>
    <submittedName>
        <fullName evidence="2">Uncharacterized protein</fullName>
    </submittedName>
</protein>
<sequence length="96" mass="9744">MLILPGKSTSALQAGVNMSVQPLEPIVDESHSSSGLHSHHSIGASPSSSIAQTQELHLAAIRFEQSVPAAFCMSAIRSAGSGDCGASSGKKDATLV</sequence>
<reference evidence="2" key="2">
    <citation type="journal article" date="2023" name="IMA Fungus">
        <title>Comparative genomic study of the Penicillium genus elucidates a diverse pangenome and 15 lateral gene transfer events.</title>
        <authorList>
            <person name="Petersen C."/>
            <person name="Sorensen T."/>
            <person name="Nielsen M.R."/>
            <person name="Sondergaard T.E."/>
            <person name="Sorensen J.L."/>
            <person name="Fitzpatrick D.A."/>
            <person name="Frisvad J.C."/>
            <person name="Nielsen K.L."/>
        </authorList>
    </citation>
    <scope>NUCLEOTIDE SEQUENCE</scope>
    <source>
        <strain evidence="2">IBT 30728</strain>
    </source>
</reference>
<dbReference type="AlphaFoldDB" id="A0A9X0BLY6"/>
<evidence type="ECO:0000313" key="2">
    <source>
        <dbReference type="EMBL" id="KAJ5471893.1"/>
    </source>
</evidence>
<dbReference type="GeneID" id="81628681"/>
<keyword evidence="3" id="KW-1185">Reference proteome</keyword>
<reference evidence="2" key="1">
    <citation type="submission" date="2022-12" db="EMBL/GenBank/DDBJ databases">
        <authorList>
            <person name="Petersen C."/>
        </authorList>
    </citation>
    <scope>NUCLEOTIDE SEQUENCE</scope>
    <source>
        <strain evidence="2">IBT 30728</strain>
    </source>
</reference>
<dbReference type="EMBL" id="JAPWDQ010000014">
    <property type="protein sequence ID" value="KAJ5471893.1"/>
    <property type="molecule type" value="Genomic_DNA"/>
</dbReference>
<feature type="region of interest" description="Disordered" evidence="1">
    <location>
        <begin position="25"/>
        <end position="49"/>
    </location>
</feature>
<comment type="caution">
    <text evidence="2">The sequence shown here is derived from an EMBL/GenBank/DDBJ whole genome shotgun (WGS) entry which is preliminary data.</text>
</comment>